<dbReference type="InterPro" id="IPR036866">
    <property type="entry name" value="RibonucZ/Hydroxyglut_hydro"/>
</dbReference>
<dbReference type="SUPFAM" id="SSF56281">
    <property type="entry name" value="Metallo-hydrolase/oxidoreductase"/>
    <property type="match status" value="1"/>
</dbReference>
<keyword evidence="2" id="KW-0732">Signal</keyword>
<evidence type="ECO:0000256" key="1">
    <source>
        <dbReference type="ARBA" id="ARBA00005250"/>
    </source>
</evidence>
<protein>
    <submittedName>
        <fullName evidence="4">MBL fold metallo-hydrolase</fullName>
    </submittedName>
</protein>
<organism evidence="4 5">
    <name type="scientific">Pseudoalteromonas ruthenica</name>
    <dbReference type="NCBI Taxonomy" id="151081"/>
    <lineage>
        <taxon>Bacteria</taxon>
        <taxon>Pseudomonadati</taxon>
        <taxon>Pseudomonadota</taxon>
        <taxon>Gammaproteobacteria</taxon>
        <taxon>Alteromonadales</taxon>
        <taxon>Pseudoalteromonadaceae</taxon>
        <taxon>Pseudoalteromonas</taxon>
    </lineage>
</organism>
<feature type="domain" description="Metallo-beta-lactamase" evidence="3">
    <location>
        <begin position="41"/>
        <end position="255"/>
    </location>
</feature>
<dbReference type="PANTHER" id="PTHR42951:SF4">
    <property type="entry name" value="ACYL-COENZYME A THIOESTERASE MBLAC2"/>
    <property type="match status" value="1"/>
</dbReference>
<gene>
    <name evidence="4" type="ORF">CWC05_00495</name>
</gene>
<dbReference type="Proteomes" id="UP000305874">
    <property type="component" value="Unassembled WGS sequence"/>
</dbReference>
<evidence type="ECO:0000256" key="2">
    <source>
        <dbReference type="SAM" id="SignalP"/>
    </source>
</evidence>
<reference evidence="5" key="2">
    <citation type="submission" date="2019-06" db="EMBL/GenBank/DDBJ databases">
        <title>Co-occurence of chitin degradation, pigmentation and bioactivity in marine Pseudoalteromonas.</title>
        <authorList>
            <person name="Sonnenschein E.C."/>
            <person name="Bech P.K."/>
        </authorList>
    </citation>
    <scope>NUCLEOTIDE SEQUENCE [LARGE SCALE GENOMIC DNA]</scope>
    <source>
        <strain evidence="5">S2897</strain>
    </source>
</reference>
<comment type="caution">
    <text evidence="4">The sequence shown here is derived from an EMBL/GenBank/DDBJ whole genome shotgun (WGS) entry which is preliminary data.</text>
</comment>
<sequence>MRQFLFLLLALTSTVSHAQQWHSISAHVDFIQQHEKLKYYDSNQVLIQGDECALLIDAPGEFSQTERFISKLDKQLKVPLCYLLVSHPHDDHLLGMALLQSHYPDAKLIVHQHLNDQFHLAHAQLNERLDGFAKSIALSEHRMNNLPEQEQLPWQQKIAAAKARLDKWQHLELQPPQLAINKKTTLDLGNYELNILPYAAHTDADLVVYIEQEALLAGADMVDIQPYPGDANFSQWLRAFDDLAALDITQVLPGHGDAHSKASLNIPKVWLIAIVEHVSKHPEQSVEELVASFPTHFSPSEPGLEQRAYRVFLTAGLQRAKATQGQ</sequence>
<name>A0A5S3ZAF0_9GAMM</name>
<dbReference type="InterPro" id="IPR001279">
    <property type="entry name" value="Metallo-B-lactamas"/>
</dbReference>
<dbReference type="RefSeq" id="WP_138547050.1">
    <property type="nucleotide sequence ID" value="NZ_PNCG01000001.1"/>
</dbReference>
<comment type="similarity">
    <text evidence="1">Belongs to the metallo-beta-lactamase superfamily. Class-B beta-lactamase family.</text>
</comment>
<reference evidence="4 5" key="1">
    <citation type="submission" date="2017-12" db="EMBL/GenBank/DDBJ databases">
        <authorList>
            <person name="Paulsen S."/>
            <person name="Gram L.K."/>
        </authorList>
    </citation>
    <scope>NUCLEOTIDE SEQUENCE [LARGE SCALE GENOMIC DNA]</scope>
    <source>
        <strain evidence="4 5">S2897</strain>
    </source>
</reference>
<evidence type="ECO:0000313" key="4">
    <source>
        <dbReference type="EMBL" id="TMP88865.1"/>
    </source>
</evidence>
<dbReference type="GO" id="GO:0016787">
    <property type="term" value="F:hydrolase activity"/>
    <property type="evidence" value="ECO:0007669"/>
    <property type="project" value="UniProtKB-KW"/>
</dbReference>
<dbReference type="STRING" id="151081.TW72_02625"/>
<proteinExistence type="inferred from homology"/>
<accession>A0A5S3ZAF0</accession>
<feature type="signal peptide" evidence="2">
    <location>
        <begin position="1"/>
        <end position="18"/>
    </location>
</feature>
<dbReference type="InterPro" id="IPR050855">
    <property type="entry name" value="NDM-1-like"/>
</dbReference>
<dbReference type="AlphaFoldDB" id="A0A5S3ZAF0"/>
<keyword evidence="4" id="KW-0378">Hydrolase</keyword>
<evidence type="ECO:0000259" key="3">
    <source>
        <dbReference type="SMART" id="SM00849"/>
    </source>
</evidence>
<dbReference type="SMART" id="SM00849">
    <property type="entry name" value="Lactamase_B"/>
    <property type="match status" value="1"/>
</dbReference>
<dbReference type="EMBL" id="PNCG01000001">
    <property type="protein sequence ID" value="TMP88865.1"/>
    <property type="molecule type" value="Genomic_DNA"/>
</dbReference>
<dbReference type="Gene3D" id="3.60.15.10">
    <property type="entry name" value="Ribonuclease Z/Hydroxyacylglutathione hydrolase-like"/>
    <property type="match status" value="1"/>
</dbReference>
<dbReference type="Pfam" id="PF00753">
    <property type="entry name" value="Lactamase_B"/>
    <property type="match status" value="1"/>
</dbReference>
<dbReference type="GO" id="GO:0017001">
    <property type="term" value="P:antibiotic catabolic process"/>
    <property type="evidence" value="ECO:0007669"/>
    <property type="project" value="UniProtKB-ARBA"/>
</dbReference>
<evidence type="ECO:0000313" key="5">
    <source>
        <dbReference type="Proteomes" id="UP000305874"/>
    </source>
</evidence>
<feature type="chain" id="PRO_5024413679" evidence="2">
    <location>
        <begin position="19"/>
        <end position="326"/>
    </location>
</feature>
<dbReference type="PANTHER" id="PTHR42951">
    <property type="entry name" value="METALLO-BETA-LACTAMASE DOMAIN-CONTAINING"/>
    <property type="match status" value="1"/>
</dbReference>